<dbReference type="Gene3D" id="2.60.120.920">
    <property type="match status" value="1"/>
</dbReference>
<sequence>MSSVSVFCCLRGCLDGFNFKTPVQHIPKPNPIQLDTSFMGYEVVIVKGGQRACGAGAVLGNAPLVQSKSYFEVKVQQAGLWSIGLATRQTNLSLTVGGFDEFSWTLCSDHILRHNKQELFKINISNNIEEGFQSIQEGDIIGVSFDHIQLKFYVNGKEIDYSISNIKGTTYPALYVDDGAILDIILENFTFPPPPGFDKIMLEQSLL</sequence>
<keyword evidence="3" id="KW-1185">Reference proteome</keyword>
<name>A0A6J2XED1_SITOR</name>
<protein>
    <recommendedName>
        <fullName evidence="1">SPRY domain-containing protein 7</fullName>
    </recommendedName>
</protein>
<evidence type="ECO:0000259" key="2">
    <source>
        <dbReference type="PROSITE" id="PS50188"/>
    </source>
</evidence>
<dbReference type="OrthoDB" id="40953at2759"/>
<reference evidence="4" key="1">
    <citation type="submission" date="2025-08" db="UniProtKB">
        <authorList>
            <consortium name="RefSeq"/>
        </authorList>
    </citation>
    <scope>IDENTIFICATION</scope>
    <source>
        <tissue evidence="4">Gonads</tissue>
    </source>
</reference>
<dbReference type="PANTHER" id="PTHR20951:SF2">
    <property type="entry name" value="SPRY DOMAIN-CONTAINING PROTEIN 7"/>
    <property type="match status" value="1"/>
</dbReference>
<gene>
    <name evidence="4" type="primary">LOC115877582</name>
</gene>
<evidence type="ECO:0000313" key="4">
    <source>
        <dbReference type="RefSeq" id="XP_030749688.1"/>
    </source>
</evidence>
<dbReference type="PANTHER" id="PTHR20951">
    <property type="entry name" value="C13ORF1 PROTEIN-RELATED"/>
    <property type="match status" value="1"/>
</dbReference>
<dbReference type="InterPro" id="IPR043136">
    <property type="entry name" value="B30.2/SPRY_sf"/>
</dbReference>
<dbReference type="KEGG" id="soy:115877582"/>
<dbReference type="SUPFAM" id="SSF49899">
    <property type="entry name" value="Concanavalin A-like lectins/glucanases"/>
    <property type="match status" value="1"/>
</dbReference>
<feature type="domain" description="B30.2/SPRY" evidence="2">
    <location>
        <begin position="1"/>
        <end position="194"/>
    </location>
</feature>
<dbReference type="InterPro" id="IPR035766">
    <property type="entry name" value="SPRYD7"/>
</dbReference>
<dbReference type="InterPro" id="IPR003877">
    <property type="entry name" value="SPRY_dom"/>
</dbReference>
<dbReference type="CDD" id="cd12880">
    <property type="entry name" value="SPRYD7"/>
    <property type="match status" value="1"/>
</dbReference>
<dbReference type="RefSeq" id="XP_030749688.1">
    <property type="nucleotide sequence ID" value="XM_030893828.1"/>
</dbReference>
<evidence type="ECO:0000313" key="3">
    <source>
        <dbReference type="Proteomes" id="UP000504635"/>
    </source>
</evidence>
<accession>A0A6J2XED1</accession>
<dbReference type="FunCoup" id="A0A6J2XED1">
    <property type="interactions" value="86"/>
</dbReference>
<dbReference type="InterPro" id="IPR001870">
    <property type="entry name" value="B30.2/SPRY"/>
</dbReference>
<dbReference type="Proteomes" id="UP000504635">
    <property type="component" value="Unplaced"/>
</dbReference>
<dbReference type="InParanoid" id="A0A6J2XED1"/>
<proteinExistence type="predicted"/>
<dbReference type="InterPro" id="IPR013320">
    <property type="entry name" value="ConA-like_dom_sf"/>
</dbReference>
<dbReference type="GeneID" id="115877582"/>
<dbReference type="SMART" id="SM00449">
    <property type="entry name" value="SPRY"/>
    <property type="match status" value="1"/>
</dbReference>
<dbReference type="AlphaFoldDB" id="A0A6J2XED1"/>
<evidence type="ECO:0000256" key="1">
    <source>
        <dbReference type="ARBA" id="ARBA00021772"/>
    </source>
</evidence>
<organism evidence="3 4">
    <name type="scientific">Sitophilus oryzae</name>
    <name type="common">Rice weevil</name>
    <name type="synonym">Curculio oryzae</name>
    <dbReference type="NCBI Taxonomy" id="7048"/>
    <lineage>
        <taxon>Eukaryota</taxon>
        <taxon>Metazoa</taxon>
        <taxon>Ecdysozoa</taxon>
        <taxon>Arthropoda</taxon>
        <taxon>Hexapoda</taxon>
        <taxon>Insecta</taxon>
        <taxon>Pterygota</taxon>
        <taxon>Neoptera</taxon>
        <taxon>Endopterygota</taxon>
        <taxon>Coleoptera</taxon>
        <taxon>Polyphaga</taxon>
        <taxon>Cucujiformia</taxon>
        <taxon>Curculionidae</taxon>
        <taxon>Dryophthorinae</taxon>
        <taxon>Sitophilus</taxon>
    </lineage>
</organism>
<dbReference type="PROSITE" id="PS50188">
    <property type="entry name" value="B302_SPRY"/>
    <property type="match status" value="1"/>
</dbReference>
<dbReference type="Pfam" id="PF00622">
    <property type="entry name" value="SPRY"/>
    <property type="match status" value="1"/>
</dbReference>